<keyword evidence="1" id="KW-0472">Membrane</keyword>
<evidence type="ECO:0000313" key="5">
    <source>
        <dbReference type="Proteomes" id="UP000053797"/>
    </source>
</evidence>
<dbReference type="Proteomes" id="UP001387110">
    <property type="component" value="Unassembled WGS sequence"/>
</dbReference>
<dbReference type="EMBL" id="LNQL01000006">
    <property type="protein sequence ID" value="KSU47822.1"/>
    <property type="molecule type" value="Genomic_DNA"/>
</dbReference>
<accession>A0A0V8GC36</accession>
<sequence>MKRYIKLYWLYAKSHFKVMMEYRIDFLIGVLSVFGQQFASLFFLSVVFQHIETLNGWDFYEILFIYGIAFLGRALHHIFFDNLWTIGWQYIRTGNLDRLLMRPVNPLFQIIAERVQQDGFGQLLIGGGVLYVASDHLDMIWSFGDVLMLIVLVLSSGMLYIAINLFFATFSFWMVDSLPIVSAVFSLSDFARYPMTIYSKVLMFVLTYIIPFGFTAFYPAMYFFDGRGYGVMAIATPLVAIIACLIAYRFWLFGLKAFASTGS</sequence>
<organism evidence="2 5">
    <name type="scientific">Exiguobacterium indicum</name>
    <dbReference type="NCBI Taxonomy" id="296995"/>
    <lineage>
        <taxon>Bacteria</taxon>
        <taxon>Bacillati</taxon>
        <taxon>Bacillota</taxon>
        <taxon>Bacilli</taxon>
        <taxon>Bacillales</taxon>
        <taxon>Bacillales Family XII. Incertae Sedis</taxon>
        <taxon>Exiguobacterium</taxon>
    </lineage>
</organism>
<feature type="transmembrane region" description="Helical" evidence="1">
    <location>
        <begin position="57"/>
        <end position="75"/>
    </location>
</feature>
<dbReference type="EMBL" id="LDQV01000018">
    <property type="protein sequence ID" value="KTR27062.1"/>
    <property type="molecule type" value="Genomic_DNA"/>
</dbReference>
<feature type="transmembrane region" description="Helical" evidence="1">
    <location>
        <begin position="26"/>
        <end position="51"/>
    </location>
</feature>
<evidence type="ECO:0000313" key="3">
    <source>
        <dbReference type="EMBL" id="KTR27062.1"/>
    </source>
</evidence>
<dbReference type="RefSeq" id="WP_023468158.1">
    <property type="nucleotide sequence ID" value="NZ_FMYN01000006.1"/>
</dbReference>
<keyword evidence="1" id="KW-1133">Transmembrane helix</keyword>
<dbReference type="PANTHER" id="PTHR36833:SF1">
    <property type="entry name" value="INTEGRAL MEMBRANE TRANSPORT PROTEIN"/>
    <property type="match status" value="1"/>
</dbReference>
<feature type="transmembrane region" description="Helical" evidence="1">
    <location>
        <begin position="230"/>
        <end position="251"/>
    </location>
</feature>
<evidence type="ECO:0000313" key="7">
    <source>
        <dbReference type="Proteomes" id="UP001387110"/>
    </source>
</evidence>
<dbReference type="AlphaFoldDB" id="A0A0V8GC36"/>
<reference evidence="4 7" key="3">
    <citation type="submission" date="2023-12" db="EMBL/GenBank/DDBJ databases">
        <authorList>
            <person name="Easwaran N."/>
            <person name="Lazarus H.P.S."/>
        </authorList>
    </citation>
    <scope>NUCLEOTIDE SEQUENCE [LARGE SCALE GENOMIC DNA]</scope>
    <source>
        <strain evidence="4 7">VIT-2023</strain>
    </source>
</reference>
<reference evidence="3 6" key="2">
    <citation type="journal article" date="2016" name="Front. Microbiol.">
        <title>Genomic Resource of Rice Seed Associated Bacteria.</title>
        <authorList>
            <person name="Midha S."/>
            <person name="Bansal K."/>
            <person name="Sharma S."/>
            <person name="Kumar N."/>
            <person name="Patil P.P."/>
            <person name="Chaudhry V."/>
            <person name="Patil P.B."/>
        </authorList>
    </citation>
    <scope>NUCLEOTIDE SEQUENCE [LARGE SCALE GENOMIC DNA]</scope>
    <source>
        <strain evidence="3 6">RSA11</strain>
    </source>
</reference>
<evidence type="ECO:0000256" key="1">
    <source>
        <dbReference type="SAM" id="Phobius"/>
    </source>
</evidence>
<dbReference type="EMBL" id="JBAWKY010000007">
    <property type="protein sequence ID" value="MEI4463932.1"/>
    <property type="molecule type" value="Genomic_DNA"/>
</dbReference>
<keyword evidence="1" id="KW-0812">Transmembrane</keyword>
<dbReference type="Proteomes" id="UP000072605">
    <property type="component" value="Unassembled WGS sequence"/>
</dbReference>
<dbReference type="Proteomes" id="UP000053797">
    <property type="component" value="Unassembled WGS sequence"/>
</dbReference>
<protein>
    <submittedName>
        <fullName evidence="2">ABC transporter permease</fullName>
    </submittedName>
    <submittedName>
        <fullName evidence="4">ABC-2 family transporter protein</fullName>
    </submittedName>
</protein>
<dbReference type="InterPro" id="IPR010390">
    <property type="entry name" value="ABC-2_transporter-like"/>
</dbReference>
<evidence type="ECO:0000313" key="2">
    <source>
        <dbReference type="EMBL" id="KSU47822.1"/>
    </source>
</evidence>
<gene>
    <name evidence="2" type="ORF">AS033_14260</name>
    <name evidence="3" type="ORF">RSA11_07185</name>
    <name evidence="4" type="ORF">SZL87_16010</name>
</gene>
<feature type="transmembrane region" description="Helical" evidence="1">
    <location>
        <begin position="202"/>
        <end position="224"/>
    </location>
</feature>
<keyword evidence="7" id="KW-1185">Reference proteome</keyword>
<feature type="transmembrane region" description="Helical" evidence="1">
    <location>
        <begin position="172"/>
        <end position="190"/>
    </location>
</feature>
<evidence type="ECO:0000313" key="4">
    <source>
        <dbReference type="EMBL" id="MEI4463932.1"/>
    </source>
</evidence>
<reference evidence="2 5" key="1">
    <citation type="journal article" date="2015" name="Int. J. Syst. Evol. Microbiol.">
        <title>Exiguobacterium enclense sp. nov., isolated from sediment.</title>
        <authorList>
            <person name="Dastager S.G."/>
            <person name="Mawlankar R."/>
            <person name="Sonalkar V.V."/>
            <person name="Thorat M.N."/>
            <person name="Mual P."/>
            <person name="Verma A."/>
            <person name="Krishnamurthi S."/>
            <person name="Tang S.K."/>
            <person name="Li W.J."/>
        </authorList>
    </citation>
    <scope>NUCLEOTIDE SEQUENCE [LARGE SCALE GENOMIC DNA]</scope>
    <source>
        <strain evidence="2 5">NIO-1109</strain>
    </source>
</reference>
<feature type="transmembrane region" description="Helical" evidence="1">
    <location>
        <begin position="146"/>
        <end position="166"/>
    </location>
</feature>
<name>A0A0V8GC36_9BACL</name>
<evidence type="ECO:0000313" key="6">
    <source>
        <dbReference type="Proteomes" id="UP000072605"/>
    </source>
</evidence>
<comment type="caution">
    <text evidence="2">The sequence shown here is derived from an EMBL/GenBank/DDBJ whole genome shotgun (WGS) entry which is preliminary data.</text>
</comment>
<dbReference type="Pfam" id="PF06182">
    <property type="entry name" value="ABC2_membrane_6"/>
    <property type="match status" value="1"/>
</dbReference>
<dbReference type="PANTHER" id="PTHR36833">
    <property type="entry name" value="SLR0610 PROTEIN-RELATED"/>
    <property type="match status" value="1"/>
</dbReference>
<dbReference type="GeneID" id="90836575"/>
<proteinExistence type="predicted"/>
<dbReference type="OrthoDB" id="9788195at2"/>